<feature type="transmembrane region" description="Helical" evidence="6">
    <location>
        <begin position="439"/>
        <end position="462"/>
    </location>
</feature>
<evidence type="ECO:0000313" key="9">
    <source>
        <dbReference type="Proteomes" id="UP001442841"/>
    </source>
</evidence>
<evidence type="ECO:0000256" key="5">
    <source>
        <dbReference type="ARBA" id="ARBA00023136"/>
    </source>
</evidence>
<dbReference type="PANTHER" id="PTHR42718">
    <property type="entry name" value="MAJOR FACILITATOR SUPERFAMILY MULTIDRUG TRANSPORTER MFSC"/>
    <property type="match status" value="1"/>
</dbReference>
<evidence type="ECO:0000256" key="3">
    <source>
        <dbReference type="ARBA" id="ARBA00022692"/>
    </source>
</evidence>
<keyword evidence="4 6" id="KW-1133">Transmembrane helix</keyword>
<accession>A0ABZ3FLX6</accession>
<keyword evidence="2" id="KW-0813">Transport</keyword>
<dbReference type="Pfam" id="PF07690">
    <property type="entry name" value="MFS_1"/>
    <property type="match status" value="1"/>
</dbReference>
<dbReference type="RefSeq" id="WP_425307271.1">
    <property type="nucleotide sequence ID" value="NZ_CP154795.1"/>
</dbReference>
<evidence type="ECO:0000259" key="7">
    <source>
        <dbReference type="PROSITE" id="PS50850"/>
    </source>
</evidence>
<reference evidence="8 9" key="1">
    <citation type="submission" date="2024-04" db="EMBL/GenBank/DDBJ databases">
        <title>Isolation of an actinomycete strain from pig manure.</title>
        <authorList>
            <person name="Gong T."/>
            <person name="Yu Z."/>
            <person name="An M."/>
            <person name="Wei C."/>
            <person name="Yang W."/>
            <person name="Liu L."/>
        </authorList>
    </citation>
    <scope>NUCLEOTIDE SEQUENCE [LARGE SCALE GENOMIC DNA]</scope>
    <source>
        <strain evidence="8 9">ZF39</strain>
    </source>
</reference>
<evidence type="ECO:0000313" key="8">
    <source>
        <dbReference type="EMBL" id="XAN05838.1"/>
    </source>
</evidence>
<evidence type="ECO:0000256" key="2">
    <source>
        <dbReference type="ARBA" id="ARBA00022448"/>
    </source>
</evidence>
<dbReference type="PANTHER" id="PTHR42718:SF9">
    <property type="entry name" value="MAJOR FACILITATOR SUPERFAMILY MULTIDRUG TRANSPORTER MFSC"/>
    <property type="match status" value="1"/>
</dbReference>
<dbReference type="SUPFAM" id="SSF103473">
    <property type="entry name" value="MFS general substrate transporter"/>
    <property type="match status" value="1"/>
</dbReference>
<evidence type="ECO:0000256" key="4">
    <source>
        <dbReference type="ARBA" id="ARBA00022989"/>
    </source>
</evidence>
<evidence type="ECO:0000256" key="1">
    <source>
        <dbReference type="ARBA" id="ARBA00004651"/>
    </source>
</evidence>
<comment type="subcellular location">
    <subcellularLocation>
        <location evidence="1">Cell membrane</location>
        <topology evidence="1">Multi-pass membrane protein</topology>
    </subcellularLocation>
</comment>
<sequence length="475" mass="48854">MRRRTEKVSDRQGAVVANSLALCGTVVAMQQTMIIPVLPEMPALLDTTAASASWLVTATLLAGAVSTPLITRAADMYGKKRMILFALTVMIVGSTIGSFGQTLVPVLIARVFQGVGMSLIPVGIAMIRDLLPVEKVPLGVAMMSASMAVGAGVGLPLAGALVEFLDWHAIFWVTAALGVLVMVAMALVLTESTIRSGGSFDLVGAVVISGMLTAIMLVLSKGGQWGWTSTLTLGLGIGAVVLAAVSVPLELRVRQPLVNLRVSTRPAVLLVNLVAVLIGFGMFANMLVTTYLLQLPTETGYGLGLSVLETGLWMVPSSLLFGVMAPVSAAVIRVFGAQVTLLIGALGMAVSYLGRVFLSEDLWLIVLGSVLVAMTTSMAFAAMPTLVMAAVPMTETASANGLNTLLRSVGSSTSSAILAAVTTSTAVVIGGVVTASFGGLMLIFAIAAAGCLAAAILTLPLLRGRGNELLAVETV</sequence>
<feature type="transmembrane region" description="Helical" evidence="6">
    <location>
        <begin position="139"/>
        <end position="161"/>
    </location>
</feature>
<evidence type="ECO:0000256" key="6">
    <source>
        <dbReference type="SAM" id="Phobius"/>
    </source>
</evidence>
<feature type="transmembrane region" description="Helical" evidence="6">
    <location>
        <begin position="82"/>
        <end position="101"/>
    </location>
</feature>
<feature type="transmembrane region" description="Helical" evidence="6">
    <location>
        <begin position="364"/>
        <end position="391"/>
    </location>
</feature>
<feature type="domain" description="Major facilitator superfamily (MFS) profile" evidence="7">
    <location>
        <begin position="16"/>
        <end position="466"/>
    </location>
</feature>
<keyword evidence="3 6" id="KW-0812">Transmembrane</keyword>
<dbReference type="Gene3D" id="1.20.1250.20">
    <property type="entry name" value="MFS general substrate transporter like domains"/>
    <property type="match status" value="1"/>
</dbReference>
<name>A0ABZ3FLX6_9ACTN</name>
<feature type="transmembrane region" description="Helical" evidence="6">
    <location>
        <begin position="107"/>
        <end position="127"/>
    </location>
</feature>
<feature type="transmembrane region" description="Helical" evidence="6">
    <location>
        <begin position="52"/>
        <end position="70"/>
    </location>
</feature>
<proteinExistence type="predicted"/>
<dbReference type="CDD" id="cd17504">
    <property type="entry name" value="MFS_MMR_MDR_like"/>
    <property type="match status" value="1"/>
</dbReference>
<dbReference type="EMBL" id="CP154795">
    <property type="protein sequence ID" value="XAN05838.1"/>
    <property type="molecule type" value="Genomic_DNA"/>
</dbReference>
<dbReference type="Proteomes" id="UP001442841">
    <property type="component" value="Chromosome"/>
</dbReference>
<keyword evidence="9" id="KW-1185">Reference proteome</keyword>
<feature type="transmembrane region" description="Helical" evidence="6">
    <location>
        <begin position="339"/>
        <end position="358"/>
    </location>
</feature>
<feature type="transmembrane region" description="Helical" evidence="6">
    <location>
        <begin position="412"/>
        <end position="433"/>
    </location>
</feature>
<feature type="transmembrane region" description="Helical" evidence="6">
    <location>
        <begin position="167"/>
        <end position="188"/>
    </location>
</feature>
<dbReference type="InterPro" id="IPR036259">
    <property type="entry name" value="MFS_trans_sf"/>
</dbReference>
<dbReference type="InterPro" id="IPR011701">
    <property type="entry name" value="MFS"/>
</dbReference>
<feature type="transmembrane region" description="Helical" evidence="6">
    <location>
        <begin position="200"/>
        <end position="219"/>
    </location>
</feature>
<organism evidence="8 9">
    <name type="scientific">Ammonicoccus fulvus</name>
    <dbReference type="NCBI Taxonomy" id="3138240"/>
    <lineage>
        <taxon>Bacteria</taxon>
        <taxon>Bacillati</taxon>
        <taxon>Actinomycetota</taxon>
        <taxon>Actinomycetes</taxon>
        <taxon>Propionibacteriales</taxon>
        <taxon>Propionibacteriaceae</taxon>
        <taxon>Ammonicoccus</taxon>
    </lineage>
</organism>
<keyword evidence="5 6" id="KW-0472">Membrane</keyword>
<feature type="transmembrane region" description="Helical" evidence="6">
    <location>
        <begin position="225"/>
        <end position="247"/>
    </location>
</feature>
<feature type="transmembrane region" description="Helical" evidence="6">
    <location>
        <begin position="268"/>
        <end position="293"/>
    </location>
</feature>
<dbReference type="Gene3D" id="1.20.1720.10">
    <property type="entry name" value="Multidrug resistance protein D"/>
    <property type="match status" value="1"/>
</dbReference>
<dbReference type="InterPro" id="IPR020846">
    <property type="entry name" value="MFS_dom"/>
</dbReference>
<feature type="transmembrane region" description="Helical" evidence="6">
    <location>
        <begin position="313"/>
        <end position="332"/>
    </location>
</feature>
<gene>
    <name evidence="8" type="ORF">AADG42_00465</name>
</gene>
<protein>
    <submittedName>
        <fullName evidence="8">MFS transporter</fullName>
    </submittedName>
</protein>
<dbReference type="PROSITE" id="PS50850">
    <property type="entry name" value="MFS"/>
    <property type="match status" value="1"/>
</dbReference>
<dbReference type="PRINTS" id="PR01036">
    <property type="entry name" value="TCRTETB"/>
</dbReference>